<comment type="caution">
    <text evidence="2">The sequence shown here is derived from an EMBL/GenBank/DDBJ whole genome shotgun (WGS) entry which is preliminary data.</text>
</comment>
<proteinExistence type="predicted"/>
<gene>
    <name evidence="1" type="ORF">CCMP2556_LOCUS52210</name>
    <name evidence="2" type="ORF">CCMP2556_LOCUS52245</name>
</gene>
<protein>
    <submittedName>
        <fullName evidence="2">Uncharacterized protein</fullName>
    </submittedName>
</protein>
<accession>A0ABP0SKJ7</accession>
<evidence type="ECO:0000313" key="2">
    <source>
        <dbReference type="EMBL" id="CAK9112755.1"/>
    </source>
</evidence>
<dbReference type="EMBL" id="CAXAMN010027761">
    <property type="protein sequence ID" value="CAK9112755.1"/>
    <property type="molecule type" value="Genomic_DNA"/>
</dbReference>
<dbReference type="Proteomes" id="UP001642484">
    <property type="component" value="Unassembled WGS sequence"/>
</dbReference>
<organism evidence="2 3">
    <name type="scientific">Durusdinium trenchii</name>
    <dbReference type="NCBI Taxonomy" id="1381693"/>
    <lineage>
        <taxon>Eukaryota</taxon>
        <taxon>Sar</taxon>
        <taxon>Alveolata</taxon>
        <taxon>Dinophyceae</taxon>
        <taxon>Suessiales</taxon>
        <taxon>Symbiodiniaceae</taxon>
        <taxon>Durusdinium</taxon>
    </lineage>
</organism>
<evidence type="ECO:0000313" key="3">
    <source>
        <dbReference type="Proteomes" id="UP001642484"/>
    </source>
</evidence>
<keyword evidence="3" id="KW-1185">Reference proteome</keyword>
<dbReference type="EMBL" id="CAXAMN010027750">
    <property type="protein sequence ID" value="CAK9112665.1"/>
    <property type="molecule type" value="Genomic_DNA"/>
</dbReference>
<sequence length="120" mass="14381">MSEQQLSEYRMNWCRKWLKRASELRDLEKRDLASRPPHVQMNTASKRLLLTAEILQEIGYEDPLYKPCLQLEPPRGTFWKRRDWSWTRVGLRGLLTPFNWQLVLLFLEGFPCDKDRRSGS</sequence>
<reference evidence="2 3" key="1">
    <citation type="submission" date="2024-02" db="EMBL/GenBank/DDBJ databases">
        <authorList>
            <person name="Chen Y."/>
            <person name="Shah S."/>
            <person name="Dougan E. K."/>
            <person name="Thang M."/>
            <person name="Chan C."/>
        </authorList>
    </citation>
    <scope>NUCLEOTIDE SEQUENCE [LARGE SCALE GENOMIC DNA]</scope>
</reference>
<name>A0ABP0SKJ7_9DINO</name>
<evidence type="ECO:0000313" key="1">
    <source>
        <dbReference type="EMBL" id="CAK9112665.1"/>
    </source>
</evidence>